<protein>
    <recommendedName>
        <fullName evidence="3">Phage integrase</fullName>
    </recommendedName>
</protein>
<dbReference type="PATRIC" id="fig|269796.9.peg.1817"/>
<gene>
    <name evidence="1" type="ordered locus">Rru_A1740</name>
</gene>
<evidence type="ECO:0008006" key="3">
    <source>
        <dbReference type="Google" id="ProtNLM"/>
    </source>
</evidence>
<keyword evidence="2" id="KW-1185">Reference proteome</keyword>
<dbReference type="RefSeq" id="WP_011389493.1">
    <property type="nucleotide sequence ID" value="NC_007643.1"/>
</dbReference>
<evidence type="ECO:0000313" key="1">
    <source>
        <dbReference type="EMBL" id="ABC22540.1"/>
    </source>
</evidence>
<reference evidence="1 2" key="1">
    <citation type="journal article" date="2011" name="Stand. Genomic Sci.">
        <title>Complete genome sequence of Rhodospirillum rubrum type strain (S1).</title>
        <authorList>
            <person name="Munk A.C."/>
            <person name="Copeland A."/>
            <person name="Lucas S."/>
            <person name="Lapidus A."/>
            <person name="Del Rio T.G."/>
            <person name="Barry K."/>
            <person name="Detter J.C."/>
            <person name="Hammon N."/>
            <person name="Israni S."/>
            <person name="Pitluck S."/>
            <person name="Brettin T."/>
            <person name="Bruce D."/>
            <person name="Han C."/>
            <person name="Tapia R."/>
            <person name="Gilna P."/>
            <person name="Schmutz J."/>
            <person name="Larimer F."/>
            <person name="Land M."/>
            <person name="Kyrpides N.C."/>
            <person name="Mavromatis K."/>
            <person name="Richardson P."/>
            <person name="Rohde M."/>
            <person name="Goker M."/>
            <person name="Klenk H.P."/>
            <person name="Zhang Y."/>
            <person name="Roberts G.P."/>
            <person name="Reslewic S."/>
            <person name="Schwartz D.C."/>
        </authorList>
    </citation>
    <scope>NUCLEOTIDE SEQUENCE [LARGE SCALE GENOMIC DNA]</scope>
    <source>
        <strain evidence="2">ATCC 11170 / ATH 1.1.1 / DSM 467 / LMG 4362 / NCIMB 8255 / S1</strain>
    </source>
</reference>
<sequence>MAKLKVRYFVEKPGARYFWQPSATVRALGWRSERLPDDLSAAITRAEQLNAELDTWRSGAPPSPAAIRLGVKCPPHGPQPGTIGDLIVRYRRSRFYPTHPKTRIGYEKHIR</sequence>
<dbReference type="KEGG" id="rru:Rru_A1740"/>
<dbReference type="STRING" id="269796.Rru_A1740"/>
<dbReference type="EMBL" id="CP000230">
    <property type="protein sequence ID" value="ABC22540.1"/>
    <property type="molecule type" value="Genomic_DNA"/>
</dbReference>
<proteinExistence type="predicted"/>
<evidence type="ECO:0000313" key="2">
    <source>
        <dbReference type="Proteomes" id="UP000001929"/>
    </source>
</evidence>
<accession>Q2RTK5</accession>
<organism evidence="1 2">
    <name type="scientific">Rhodospirillum rubrum (strain ATCC 11170 / ATH 1.1.1 / DSM 467 / LMG 4362 / NCIMB 8255 / S1)</name>
    <dbReference type="NCBI Taxonomy" id="269796"/>
    <lineage>
        <taxon>Bacteria</taxon>
        <taxon>Pseudomonadati</taxon>
        <taxon>Pseudomonadota</taxon>
        <taxon>Alphaproteobacteria</taxon>
        <taxon>Rhodospirillales</taxon>
        <taxon>Rhodospirillaceae</taxon>
        <taxon>Rhodospirillum</taxon>
    </lineage>
</organism>
<name>Q2RTK5_RHORT</name>
<dbReference type="Proteomes" id="UP000001929">
    <property type="component" value="Chromosome"/>
</dbReference>
<dbReference type="AlphaFoldDB" id="Q2RTK5"/>
<dbReference type="EnsemblBacteria" id="ABC22540">
    <property type="protein sequence ID" value="ABC22540"/>
    <property type="gene ID" value="Rru_A1740"/>
</dbReference>
<dbReference type="HOGENOM" id="CLU_2156409_0_0_5"/>